<dbReference type="EMBL" id="BAAANN010000008">
    <property type="protein sequence ID" value="GAA1954193.1"/>
    <property type="molecule type" value="Genomic_DNA"/>
</dbReference>
<dbReference type="InterPro" id="IPR016461">
    <property type="entry name" value="COMT-like"/>
</dbReference>
<dbReference type="Gene3D" id="3.40.50.150">
    <property type="entry name" value="Vaccinia Virus protein VP39"/>
    <property type="match status" value="1"/>
</dbReference>
<keyword evidence="1 6" id="KW-0489">Methyltransferase</keyword>
<feature type="domain" description="O-methyltransferase dimerisation" evidence="5">
    <location>
        <begin position="20"/>
        <end position="89"/>
    </location>
</feature>
<name>A0ABP5BXW2_9PSEU</name>
<dbReference type="GO" id="GO:0008168">
    <property type="term" value="F:methyltransferase activity"/>
    <property type="evidence" value="ECO:0007669"/>
    <property type="project" value="UniProtKB-KW"/>
</dbReference>
<dbReference type="SUPFAM" id="SSF46785">
    <property type="entry name" value="Winged helix' DNA-binding domain"/>
    <property type="match status" value="1"/>
</dbReference>
<dbReference type="PIRSF" id="PIRSF005739">
    <property type="entry name" value="O-mtase"/>
    <property type="match status" value="1"/>
</dbReference>
<evidence type="ECO:0000256" key="1">
    <source>
        <dbReference type="ARBA" id="ARBA00022603"/>
    </source>
</evidence>
<organism evidence="6 7">
    <name type="scientific">Amycolatopsis minnesotensis</name>
    <dbReference type="NCBI Taxonomy" id="337894"/>
    <lineage>
        <taxon>Bacteria</taxon>
        <taxon>Bacillati</taxon>
        <taxon>Actinomycetota</taxon>
        <taxon>Actinomycetes</taxon>
        <taxon>Pseudonocardiales</taxon>
        <taxon>Pseudonocardiaceae</taxon>
        <taxon>Amycolatopsis</taxon>
    </lineage>
</organism>
<evidence type="ECO:0000313" key="7">
    <source>
        <dbReference type="Proteomes" id="UP001501116"/>
    </source>
</evidence>
<dbReference type="PANTHER" id="PTHR43712:SF2">
    <property type="entry name" value="O-METHYLTRANSFERASE CICE"/>
    <property type="match status" value="1"/>
</dbReference>
<proteinExistence type="predicted"/>
<evidence type="ECO:0000313" key="6">
    <source>
        <dbReference type="EMBL" id="GAA1954193.1"/>
    </source>
</evidence>
<dbReference type="PROSITE" id="PS51683">
    <property type="entry name" value="SAM_OMT_II"/>
    <property type="match status" value="1"/>
</dbReference>
<keyword evidence="3" id="KW-0949">S-adenosyl-L-methionine</keyword>
<sequence length="340" mass="36164">MAQQTPRYDLDSVVRLAELADYIVPFAIRTACSLGVADAFDDGPAPVETLAERTGTQAPALLRLLRVLASRGIVAEPEPGEFTLTGLGRPLRADHPLSLRDTHSLFAADVLAWSRLDVPVRTGAPAFDVVHGTDYWTHLAANPDDSASVDRWMRGANRLHLRTVLPAYPWGTASTVADLGGGTGGFLAGILGRHPRLRGMLYDLPHVVSGAGPVLTGAGVADRCAVLGGDLFDRAPRGADVYVLKTVLPGFTDDEAVRLLGNVAEAMEPGARLVLLEAVRVPGDAYDVAKLFDVHTMVLTGGRHRTREQNAALLERAGLRLVRVVPTATLTVLEGELTAG</sequence>
<feature type="domain" description="O-methyltransferase C-terminal" evidence="4">
    <location>
        <begin position="113"/>
        <end position="319"/>
    </location>
</feature>
<dbReference type="InterPro" id="IPR036390">
    <property type="entry name" value="WH_DNA-bd_sf"/>
</dbReference>
<evidence type="ECO:0000256" key="3">
    <source>
        <dbReference type="ARBA" id="ARBA00022691"/>
    </source>
</evidence>
<reference evidence="7" key="1">
    <citation type="journal article" date="2019" name="Int. J. Syst. Evol. Microbiol.">
        <title>The Global Catalogue of Microorganisms (GCM) 10K type strain sequencing project: providing services to taxonomists for standard genome sequencing and annotation.</title>
        <authorList>
            <consortium name="The Broad Institute Genomics Platform"/>
            <consortium name="The Broad Institute Genome Sequencing Center for Infectious Disease"/>
            <person name="Wu L."/>
            <person name="Ma J."/>
        </authorList>
    </citation>
    <scope>NUCLEOTIDE SEQUENCE [LARGE SCALE GENOMIC DNA]</scope>
    <source>
        <strain evidence="7">JCM 14545</strain>
    </source>
</reference>
<dbReference type="Gene3D" id="1.10.10.10">
    <property type="entry name" value="Winged helix-like DNA-binding domain superfamily/Winged helix DNA-binding domain"/>
    <property type="match status" value="1"/>
</dbReference>
<accession>A0ABP5BXW2</accession>
<dbReference type="Pfam" id="PF00891">
    <property type="entry name" value="Methyltransf_2"/>
    <property type="match status" value="1"/>
</dbReference>
<dbReference type="SUPFAM" id="SSF53335">
    <property type="entry name" value="S-adenosyl-L-methionine-dependent methyltransferases"/>
    <property type="match status" value="1"/>
</dbReference>
<protein>
    <submittedName>
        <fullName evidence="6">Methyltransferase</fullName>
    </submittedName>
</protein>
<dbReference type="GO" id="GO:0032259">
    <property type="term" value="P:methylation"/>
    <property type="evidence" value="ECO:0007669"/>
    <property type="project" value="UniProtKB-KW"/>
</dbReference>
<gene>
    <name evidence="6" type="ORF">GCM10009754_24490</name>
</gene>
<keyword evidence="7" id="KW-1185">Reference proteome</keyword>
<dbReference type="Proteomes" id="UP001501116">
    <property type="component" value="Unassembled WGS sequence"/>
</dbReference>
<dbReference type="Pfam" id="PF08100">
    <property type="entry name" value="Dimerisation"/>
    <property type="match status" value="1"/>
</dbReference>
<evidence type="ECO:0000259" key="4">
    <source>
        <dbReference type="Pfam" id="PF00891"/>
    </source>
</evidence>
<dbReference type="InterPro" id="IPR036388">
    <property type="entry name" value="WH-like_DNA-bd_sf"/>
</dbReference>
<evidence type="ECO:0000259" key="5">
    <source>
        <dbReference type="Pfam" id="PF08100"/>
    </source>
</evidence>
<dbReference type="InterPro" id="IPR001077">
    <property type="entry name" value="COMT_C"/>
</dbReference>
<dbReference type="RefSeq" id="WP_344416903.1">
    <property type="nucleotide sequence ID" value="NZ_BAAANN010000008.1"/>
</dbReference>
<dbReference type="Gene3D" id="1.10.287.1350">
    <property type="match status" value="1"/>
</dbReference>
<dbReference type="InterPro" id="IPR012967">
    <property type="entry name" value="COMT_dimerisation"/>
</dbReference>
<dbReference type="PANTHER" id="PTHR43712">
    <property type="entry name" value="PUTATIVE (AFU_ORTHOLOGUE AFUA_4G14580)-RELATED"/>
    <property type="match status" value="1"/>
</dbReference>
<comment type="caution">
    <text evidence="6">The sequence shown here is derived from an EMBL/GenBank/DDBJ whole genome shotgun (WGS) entry which is preliminary data.</text>
</comment>
<evidence type="ECO:0000256" key="2">
    <source>
        <dbReference type="ARBA" id="ARBA00022679"/>
    </source>
</evidence>
<keyword evidence="2" id="KW-0808">Transferase</keyword>
<dbReference type="InterPro" id="IPR029063">
    <property type="entry name" value="SAM-dependent_MTases_sf"/>
</dbReference>